<accession>W7JBA3</accession>
<evidence type="ECO:0000313" key="3">
    <source>
        <dbReference type="Proteomes" id="UP000019277"/>
    </source>
</evidence>
<sequence>MTVAESVPKSSHPGTCRGYDLGLLGHATDLARGGGRDVRAVAVGAPALRVQGTTMIPTCSLSHSSASWKATNSRTAARTPSGTAAVNTPRSAAQHTSTLRTRIEVAPATT</sequence>
<proteinExistence type="predicted"/>
<organism evidence="2 3">
    <name type="scientific">Actinokineospora spheciospongiae</name>
    <dbReference type="NCBI Taxonomy" id="909613"/>
    <lineage>
        <taxon>Bacteria</taxon>
        <taxon>Bacillati</taxon>
        <taxon>Actinomycetota</taxon>
        <taxon>Actinomycetes</taxon>
        <taxon>Pseudonocardiales</taxon>
        <taxon>Pseudonocardiaceae</taxon>
        <taxon>Actinokineospora</taxon>
    </lineage>
</organism>
<feature type="compositionally biased region" description="Polar residues" evidence="1">
    <location>
        <begin position="74"/>
        <end position="100"/>
    </location>
</feature>
<evidence type="ECO:0000313" key="2">
    <source>
        <dbReference type="EMBL" id="EWC63344.1"/>
    </source>
</evidence>
<keyword evidence="3" id="KW-1185">Reference proteome</keyword>
<reference evidence="2 3" key="1">
    <citation type="journal article" date="2014" name="Genome Announc.">
        <title>Draft Genome Sequence of the Antitrypanosomally Active Sponge-Associated Bacterium Actinokineospora sp. Strain EG49.</title>
        <authorList>
            <person name="Harjes J."/>
            <person name="Ryu T."/>
            <person name="Abdelmohsen U.R."/>
            <person name="Moitinho-Silva L."/>
            <person name="Horn H."/>
            <person name="Ravasi T."/>
            <person name="Hentschel U."/>
        </authorList>
    </citation>
    <scope>NUCLEOTIDE SEQUENCE [LARGE SCALE GENOMIC DNA]</scope>
    <source>
        <strain evidence="2 3">EG49</strain>
    </source>
</reference>
<dbReference type="EMBL" id="AYXG01000048">
    <property type="protein sequence ID" value="EWC63344.1"/>
    <property type="molecule type" value="Genomic_DNA"/>
</dbReference>
<gene>
    <name evidence="2" type="ORF">UO65_1342</name>
</gene>
<protein>
    <submittedName>
        <fullName evidence="2">Uncharacterized protein</fullName>
    </submittedName>
</protein>
<feature type="region of interest" description="Disordered" evidence="1">
    <location>
        <begin position="74"/>
        <end position="110"/>
    </location>
</feature>
<name>W7JBA3_9PSEU</name>
<dbReference type="STRING" id="909613.UO65_1342"/>
<dbReference type="Proteomes" id="UP000019277">
    <property type="component" value="Unassembled WGS sequence"/>
</dbReference>
<dbReference type="AlphaFoldDB" id="W7JBA3"/>
<evidence type="ECO:0000256" key="1">
    <source>
        <dbReference type="SAM" id="MobiDB-lite"/>
    </source>
</evidence>
<comment type="caution">
    <text evidence="2">The sequence shown here is derived from an EMBL/GenBank/DDBJ whole genome shotgun (WGS) entry which is preliminary data.</text>
</comment>